<dbReference type="Pfam" id="PF04978">
    <property type="entry name" value="MST"/>
    <property type="match status" value="1"/>
</dbReference>
<reference evidence="2" key="1">
    <citation type="journal article" date="2019" name="Int. J. Syst. Evol. Microbiol.">
        <title>The Global Catalogue of Microorganisms (GCM) 10K type strain sequencing project: providing services to taxonomists for standard genome sequencing and annotation.</title>
        <authorList>
            <consortium name="The Broad Institute Genomics Platform"/>
            <consortium name="The Broad Institute Genome Sequencing Center for Infectious Disease"/>
            <person name="Wu L."/>
            <person name="Ma J."/>
        </authorList>
    </citation>
    <scope>NUCLEOTIDE SEQUENCE [LARGE SCALE GENOMIC DNA]</scope>
    <source>
        <strain evidence="2">CCUG 59778</strain>
    </source>
</reference>
<proteinExistence type="predicted"/>
<dbReference type="Gene3D" id="1.20.120.450">
    <property type="entry name" value="dinb family like domain"/>
    <property type="match status" value="1"/>
</dbReference>
<sequence length="167" mass="18487">MTAATRTDPPYTGSELAQAEGFLDYLRATVVMKAADLSEDDAHRSVLPSELMTIAGLLSHLRWVEAYWFRTVLCGEPDKAPYSKERPDGEFEDAAHLPTAQLIAEYEAECANSRAVTARLPIDHAVPFRNGGDVNVRWVVLHMIEETGRHAGHLDIIRELLDGTTGE</sequence>
<evidence type="ECO:0000313" key="1">
    <source>
        <dbReference type="EMBL" id="MFC5289215.1"/>
    </source>
</evidence>
<comment type="caution">
    <text evidence="1">The sequence shown here is derived from an EMBL/GenBank/DDBJ whole genome shotgun (WGS) entry which is preliminary data.</text>
</comment>
<protein>
    <submittedName>
        <fullName evidence="1">DinB family protein</fullName>
    </submittedName>
</protein>
<organism evidence="1 2">
    <name type="scientific">Actinokineospora guangxiensis</name>
    <dbReference type="NCBI Taxonomy" id="1490288"/>
    <lineage>
        <taxon>Bacteria</taxon>
        <taxon>Bacillati</taxon>
        <taxon>Actinomycetota</taxon>
        <taxon>Actinomycetes</taxon>
        <taxon>Pseudonocardiales</taxon>
        <taxon>Pseudonocardiaceae</taxon>
        <taxon>Actinokineospora</taxon>
    </lineage>
</organism>
<dbReference type="InterPro" id="IPR034660">
    <property type="entry name" value="DinB/YfiT-like"/>
</dbReference>
<dbReference type="RefSeq" id="WP_378249063.1">
    <property type="nucleotide sequence ID" value="NZ_JBHSKF010000010.1"/>
</dbReference>
<gene>
    <name evidence="1" type="ORF">ACFPM7_19360</name>
</gene>
<evidence type="ECO:0000313" key="2">
    <source>
        <dbReference type="Proteomes" id="UP001596157"/>
    </source>
</evidence>
<keyword evidence="2" id="KW-1185">Reference proteome</keyword>
<dbReference type="InterPro" id="IPR007061">
    <property type="entry name" value="MST-like"/>
</dbReference>
<dbReference type="SUPFAM" id="SSF109854">
    <property type="entry name" value="DinB/YfiT-like putative metalloenzymes"/>
    <property type="match status" value="1"/>
</dbReference>
<accession>A0ABW0ET41</accession>
<name>A0ABW0ET41_9PSEU</name>
<dbReference type="Proteomes" id="UP001596157">
    <property type="component" value="Unassembled WGS sequence"/>
</dbReference>
<dbReference type="EMBL" id="JBHSKF010000010">
    <property type="protein sequence ID" value="MFC5289215.1"/>
    <property type="molecule type" value="Genomic_DNA"/>
</dbReference>